<evidence type="ECO:0000313" key="1">
    <source>
        <dbReference type="EMBL" id="UFX99722.1"/>
    </source>
</evidence>
<reference evidence="1" key="1">
    <citation type="submission" date="2018-03" db="EMBL/GenBank/DDBJ databases">
        <title>Draft genome sequences of Megaviruse, new member of the family Mimiviridae isolated from water in Shanghai, China.</title>
        <authorList>
            <person name="Xia Y."/>
        </authorList>
    </citation>
    <scope>NUCLEOTIDE SEQUENCE</scope>
    <source>
        <strain evidence="1">SH</strain>
    </source>
</reference>
<accession>A0A8K1T0T9</accession>
<dbReference type="EMBL" id="MH046811">
    <property type="protein sequence ID" value="UFX99722.1"/>
    <property type="molecule type" value="Genomic_DNA"/>
</dbReference>
<protein>
    <submittedName>
        <fullName evidence="1">Uncharacterized protein</fullName>
    </submittedName>
</protein>
<gene>
    <name evidence="1" type="ORF">Mb0060</name>
</gene>
<sequence>MSDKPINLNLPGITTPSNLQATFFAGGTAGHLTSYGGDASYHKDFSSGAFAGGSASYRGISGYGDNMGGGRIDAYLGYNFLHKE</sequence>
<proteinExistence type="predicted"/>
<name>A0A8K1T0T9_9VIRU</name>
<organism evidence="1">
    <name type="scientific">Megavirus baoshan</name>
    <dbReference type="NCBI Taxonomy" id="2496520"/>
    <lineage>
        <taxon>Viruses</taxon>
        <taxon>Varidnaviria</taxon>
        <taxon>Bamfordvirae</taxon>
        <taxon>Nucleocytoviricota</taxon>
        <taxon>Megaviricetes</taxon>
        <taxon>Imitervirales</taxon>
        <taxon>Mimiviridae</taxon>
        <taxon>Megamimivirinae</taxon>
        <taxon>Megavirus</taxon>
        <taxon>Megavirus baoshanense</taxon>
    </lineage>
</organism>